<dbReference type="GO" id="GO:0005737">
    <property type="term" value="C:cytoplasm"/>
    <property type="evidence" value="ECO:0007669"/>
    <property type="project" value="UniProtKB-SubCell"/>
</dbReference>
<dbReference type="CDD" id="cd00140">
    <property type="entry name" value="beta_clamp"/>
    <property type="match status" value="1"/>
</dbReference>
<feature type="domain" description="DNA polymerase III beta sliding clamp N-terminal" evidence="11">
    <location>
        <begin position="1"/>
        <end position="120"/>
    </location>
</feature>
<dbReference type="InterPro" id="IPR001001">
    <property type="entry name" value="DNA_polIII_beta"/>
</dbReference>
<evidence type="ECO:0000256" key="6">
    <source>
        <dbReference type="ARBA" id="ARBA00022695"/>
    </source>
</evidence>
<dbReference type="AlphaFoldDB" id="A0A803FT82"/>
<comment type="subunit">
    <text evidence="10">Forms a ring-shaped head-to-tail homodimer around DNA.</text>
</comment>
<evidence type="ECO:0000259" key="13">
    <source>
        <dbReference type="Pfam" id="PF02768"/>
    </source>
</evidence>
<protein>
    <recommendedName>
        <fullName evidence="3 10">Beta sliding clamp</fullName>
    </recommendedName>
</protein>
<gene>
    <name evidence="14" type="primary">dnaN</name>
    <name evidence="14" type="ORF">BUCIPICE3303_003</name>
</gene>
<dbReference type="GO" id="GO:0008408">
    <property type="term" value="F:3'-5' exonuclease activity"/>
    <property type="evidence" value="ECO:0007669"/>
    <property type="project" value="InterPro"/>
</dbReference>
<keyword evidence="5 10" id="KW-0808">Transferase</keyword>
<dbReference type="PANTHER" id="PTHR30478:SF0">
    <property type="entry name" value="BETA SLIDING CLAMP"/>
    <property type="match status" value="1"/>
</dbReference>
<dbReference type="SUPFAM" id="SSF55979">
    <property type="entry name" value="DNA clamp"/>
    <property type="match status" value="3"/>
</dbReference>
<dbReference type="Gene3D" id="3.70.10.10">
    <property type="match status" value="1"/>
</dbReference>
<comment type="similarity">
    <text evidence="2 10">Belongs to the beta sliding clamp family.</text>
</comment>
<dbReference type="GO" id="GO:0003677">
    <property type="term" value="F:DNA binding"/>
    <property type="evidence" value="ECO:0007669"/>
    <property type="project" value="UniProtKB-UniRule"/>
</dbReference>
<dbReference type="Gene3D" id="3.10.150.10">
    <property type="entry name" value="DNA Polymerase III, subunit A, domain 2"/>
    <property type="match status" value="1"/>
</dbReference>
<dbReference type="InterPro" id="IPR022634">
    <property type="entry name" value="DNA_polIII_beta_N"/>
</dbReference>
<keyword evidence="6 10" id="KW-0548">Nucleotidyltransferase</keyword>
<dbReference type="Pfam" id="PF00712">
    <property type="entry name" value="DNA_pol3_beta"/>
    <property type="match status" value="1"/>
</dbReference>
<dbReference type="Pfam" id="PF02768">
    <property type="entry name" value="DNA_pol3_beta_3"/>
    <property type="match status" value="1"/>
</dbReference>
<sequence length="368" mass="42878">MEFKIKKDDFLNSFKKNNRIITKNPIFPILENIIIKVNQNTLQLTSSNLEIEINTYIDKKYFLFYKEGCITISGKKILNICRNISKNKELHFQLINKKMHIKISSSLFTLNVISHINFPIFQNITHLRKFFIPQKILKNMIELTHFSIARNDIRASLNGILLEYKDNCLYGVTTDGHRLSMYKISLNLNTSIFSIIINRKSILELSRILFSDLDLIQVKISNHNISFKINEILLITKLINSDFPNYSDIVLKKYQYCISISKNKLKESLLKTSILCNTTFKGVCLNFSKNLLKITSSNQENEKSYDSFSIYYIYENISFSINVFYLLDVINAINNNKIIISFNNPISSIQIQSNLQTEITYIIMPLKL</sequence>
<name>A0A803FT82_9GAMM</name>
<dbReference type="InterPro" id="IPR022637">
    <property type="entry name" value="DNA_polIII_beta_cen"/>
</dbReference>
<dbReference type="OrthoDB" id="8421503at2"/>
<dbReference type="GO" id="GO:0006271">
    <property type="term" value="P:DNA strand elongation involved in DNA replication"/>
    <property type="evidence" value="ECO:0007669"/>
    <property type="project" value="TreeGrafter"/>
</dbReference>
<evidence type="ECO:0000313" key="14">
    <source>
        <dbReference type="EMBL" id="VFP87747.1"/>
    </source>
</evidence>
<evidence type="ECO:0000256" key="5">
    <source>
        <dbReference type="ARBA" id="ARBA00022679"/>
    </source>
</evidence>
<comment type="function">
    <text evidence="10">Confers DNA tethering and processivity to DNA polymerases and other proteins. Acts as a clamp, forming a ring around DNA (a reaction catalyzed by the clamp-loading complex) which diffuses in an ATP-independent manner freely and bidirectionally along dsDNA. Initially characterized for its ability to contact the catalytic subunit of DNA polymerase III (Pol III), a complex, multichain enzyme responsible for most of the replicative synthesis in bacteria; Pol III exhibits 3'-5' exonuclease proofreading activity. The beta chain is required for initiation of replication as well as for processivity of DNA replication.</text>
</comment>
<evidence type="ECO:0000256" key="2">
    <source>
        <dbReference type="ARBA" id="ARBA00010752"/>
    </source>
</evidence>
<dbReference type="GO" id="GO:0009360">
    <property type="term" value="C:DNA polymerase III complex"/>
    <property type="evidence" value="ECO:0007669"/>
    <property type="project" value="InterPro"/>
</dbReference>
<proteinExistence type="inferred from homology"/>
<dbReference type="SMART" id="SM00480">
    <property type="entry name" value="POL3Bc"/>
    <property type="match status" value="1"/>
</dbReference>
<dbReference type="InterPro" id="IPR046938">
    <property type="entry name" value="DNA_clamp_sf"/>
</dbReference>
<evidence type="ECO:0000256" key="1">
    <source>
        <dbReference type="ARBA" id="ARBA00004496"/>
    </source>
</evidence>
<evidence type="ECO:0000259" key="11">
    <source>
        <dbReference type="Pfam" id="PF00712"/>
    </source>
</evidence>
<dbReference type="Proteomes" id="UP000294455">
    <property type="component" value="Chromosome"/>
</dbReference>
<feature type="domain" description="DNA polymerase III beta sliding clamp C-terminal" evidence="13">
    <location>
        <begin position="252"/>
        <end position="366"/>
    </location>
</feature>
<evidence type="ECO:0000256" key="7">
    <source>
        <dbReference type="ARBA" id="ARBA00022705"/>
    </source>
</evidence>
<evidence type="ECO:0000256" key="3">
    <source>
        <dbReference type="ARBA" id="ARBA00021035"/>
    </source>
</evidence>
<dbReference type="PIRSF" id="PIRSF000804">
    <property type="entry name" value="DNA_pol_III_b"/>
    <property type="match status" value="1"/>
</dbReference>
<dbReference type="RefSeq" id="WP_154049087.1">
    <property type="nucleotide sequence ID" value="NZ_LR217739.1"/>
</dbReference>
<feature type="domain" description="DNA polymerase III beta sliding clamp central" evidence="12">
    <location>
        <begin position="132"/>
        <end position="245"/>
    </location>
</feature>
<accession>A0A803FT82</accession>
<dbReference type="InterPro" id="IPR022635">
    <property type="entry name" value="DNA_polIII_beta_C"/>
</dbReference>
<evidence type="ECO:0000259" key="12">
    <source>
        <dbReference type="Pfam" id="PF02767"/>
    </source>
</evidence>
<evidence type="ECO:0000256" key="10">
    <source>
        <dbReference type="PIRNR" id="PIRNR000804"/>
    </source>
</evidence>
<keyword evidence="7 10" id="KW-0235">DNA replication</keyword>
<reference evidence="14 15" key="1">
    <citation type="submission" date="2019-02" db="EMBL/GenBank/DDBJ databases">
        <authorList>
            <person name="Manzano-Marin A."/>
            <person name="Manzano-Marin A."/>
        </authorList>
    </citation>
    <scope>NUCLEOTIDE SEQUENCE [LARGE SCALE GENOMIC DNA]</scope>
    <source>
        <strain evidence="14 15">BuCipiceae</strain>
    </source>
</reference>
<dbReference type="GO" id="GO:0003887">
    <property type="term" value="F:DNA-directed DNA polymerase activity"/>
    <property type="evidence" value="ECO:0007669"/>
    <property type="project" value="UniProtKB-UniRule"/>
</dbReference>
<evidence type="ECO:0000256" key="9">
    <source>
        <dbReference type="ARBA" id="ARBA00023125"/>
    </source>
</evidence>
<evidence type="ECO:0000256" key="4">
    <source>
        <dbReference type="ARBA" id="ARBA00022490"/>
    </source>
</evidence>
<keyword evidence="8 10" id="KW-0239">DNA-directed DNA polymerase</keyword>
<dbReference type="PANTHER" id="PTHR30478">
    <property type="entry name" value="DNA POLYMERASE III SUBUNIT BETA"/>
    <property type="match status" value="1"/>
</dbReference>
<evidence type="ECO:0000256" key="8">
    <source>
        <dbReference type="ARBA" id="ARBA00022932"/>
    </source>
</evidence>
<evidence type="ECO:0000313" key="15">
    <source>
        <dbReference type="Proteomes" id="UP000294455"/>
    </source>
</evidence>
<organism evidence="14 15">
    <name type="scientific">Buchnera aphidicola</name>
    <name type="common">Cinara piceae</name>
    <dbReference type="NCBI Taxonomy" id="1660043"/>
    <lineage>
        <taxon>Bacteria</taxon>
        <taxon>Pseudomonadati</taxon>
        <taxon>Pseudomonadota</taxon>
        <taxon>Gammaproteobacteria</taxon>
        <taxon>Enterobacterales</taxon>
        <taxon>Erwiniaceae</taxon>
        <taxon>Buchnera</taxon>
    </lineage>
</organism>
<dbReference type="Pfam" id="PF02767">
    <property type="entry name" value="DNA_pol3_beta_2"/>
    <property type="match status" value="1"/>
</dbReference>
<dbReference type="EMBL" id="LR217739">
    <property type="protein sequence ID" value="VFP87747.1"/>
    <property type="molecule type" value="Genomic_DNA"/>
</dbReference>
<dbReference type="NCBIfam" id="TIGR00663">
    <property type="entry name" value="dnan"/>
    <property type="match status" value="1"/>
</dbReference>
<keyword evidence="4 10" id="KW-0963">Cytoplasm</keyword>
<keyword evidence="9" id="KW-0238">DNA-binding</keyword>
<comment type="subcellular location">
    <subcellularLocation>
        <location evidence="1 10">Cytoplasm</location>
    </subcellularLocation>
</comment>